<evidence type="ECO:0000313" key="1">
    <source>
        <dbReference type="EMBL" id="TCN47018.1"/>
    </source>
</evidence>
<name>A0A4R2CYN8_SHIGR</name>
<keyword evidence="2" id="KW-1185">Reference proteome</keyword>
<dbReference type="Proteomes" id="UP000295351">
    <property type="component" value="Unassembled WGS sequence"/>
</dbReference>
<sequence>MNGALVAGLLMTAGAVPAGDLFPEAGDFRFQKIHRAAGEVEWPFSAKGGMLGCTKVLGNRAVYFIPDETDMNRAFNLDMNVFAMSIVNLGMNDILAPYDTVEQLVHRIAPFVTMGQRLCDQDPGTFVTGPEL</sequence>
<reference evidence="1 2" key="1">
    <citation type="submission" date="2019-03" db="EMBL/GenBank/DDBJ databases">
        <title>Genomic Encyclopedia of Type Strains, Phase IV (KMG-IV): sequencing the most valuable type-strain genomes for metagenomic binning, comparative biology and taxonomic classification.</title>
        <authorList>
            <person name="Goeker M."/>
        </authorList>
    </citation>
    <scope>NUCLEOTIDE SEQUENCE [LARGE SCALE GENOMIC DNA]</scope>
    <source>
        <strain evidence="1 2">DSM 18401</strain>
    </source>
</reference>
<proteinExistence type="predicted"/>
<protein>
    <submittedName>
        <fullName evidence="1">Uncharacterized protein</fullName>
    </submittedName>
</protein>
<evidence type="ECO:0000313" key="2">
    <source>
        <dbReference type="Proteomes" id="UP000295351"/>
    </source>
</evidence>
<dbReference type="AlphaFoldDB" id="A0A4R2CYN8"/>
<accession>A0A4R2CYN8</accession>
<gene>
    <name evidence="1" type="ORF">EV665_103191</name>
</gene>
<comment type="caution">
    <text evidence="1">The sequence shown here is derived from an EMBL/GenBank/DDBJ whole genome shotgun (WGS) entry which is preliminary data.</text>
</comment>
<organism evidence="1 2">
    <name type="scientific">Shinella granuli</name>
    <dbReference type="NCBI Taxonomy" id="323621"/>
    <lineage>
        <taxon>Bacteria</taxon>
        <taxon>Pseudomonadati</taxon>
        <taxon>Pseudomonadota</taxon>
        <taxon>Alphaproteobacteria</taxon>
        <taxon>Hyphomicrobiales</taxon>
        <taxon>Rhizobiaceae</taxon>
        <taxon>Shinella</taxon>
    </lineage>
</organism>
<dbReference type="RefSeq" id="WP_133033552.1">
    <property type="nucleotide sequence ID" value="NZ_BAABEI010000012.1"/>
</dbReference>
<dbReference type="EMBL" id="SLVX01000003">
    <property type="protein sequence ID" value="TCN47018.1"/>
    <property type="molecule type" value="Genomic_DNA"/>
</dbReference>